<evidence type="ECO:0000256" key="4">
    <source>
        <dbReference type="ARBA" id="ARBA00023157"/>
    </source>
</evidence>
<dbReference type="InterPro" id="IPR036084">
    <property type="entry name" value="Ser_inhib-like_sf"/>
</dbReference>
<accession>A0A8X8BLB4</accession>
<dbReference type="SMART" id="SM00216">
    <property type="entry name" value="VWD"/>
    <property type="match status" value="3"/>
</dbReference>
<dbReference type="SUPFAM" id="SSF57603">
    <property type="entry name" value="FnI-like domain"/>
    <property type="match status" value="2"/>
</dbReference>
<dbReference type="CDD" id="cd19941">
    <property type="entry name" value="TIL"/>
    <property type="match status" value="3"/>
</dbReference>
<dbReference type="SUPFAM" id="SSF57567">
    <property type="entry name" value="Serine protease inhibitors"/>
    <property type="match status" value="2"/>
</dbReference>
<dbReference type="Pfam" id="PF01826">
    <property type="entry name" value="TIL"/>
    <property type="match status" value="2"/>
</dbReference>
<sequence>MVVKPHSSWLLGATQDKQAFSTCATWSSSHFRTFDGLHFNFRGSCTYNLASSQDGTWAIYISSTSCQLTGACAKALKMMFGLELITMQGRNVSVNGVAVQERQPRLQNGISIRWLGDFIFVDTGMGIRVKYSGDTTIYVTVTADQRGRTRGLCGIYNDDIRDDFTTVAGTIVKYAASFGNSWRVPGEQPEVDPMGYLDACLYLYCSEMSPGKENVICDTFAGYARECAQKHIFISWRNADFCGKDKSIACCAAVRTPEAGHCRDDCVSGCECPPGTYQDRGSCIKKEECPCSHRRKRYNPGDTIQQKCNQCVCQGGQWLCSQEKCSAQCSMLGDSHYITFDRKRYTFHGACEYSLVEDFVDKKLLITGESTECRSQGSAGCLKSLSIRVNQDLIRIKTTGDVTMNGKEIVLPFFSKGLLLKQASSTFILIQLHGAHIFWGLEFPAAYITLQPVYANKVRGLCGTFNWNQNDDFTTPEGDVENSISAFTNRFKIDPDCPALSSFNFDPCGIFAQRRQFAEEVCAVIRSPAFEVCHDQVEWEPYYQLCLYDVCSCPPGKQCVCSAIAAYSRQCAQEGTIVHWRNHTFCPLQCSGGQVYSECSQPCRSSCEEVQHPSSCQVVEDCVPGCACPEGLVLDSTGQCVPIDMCSCMHGDTIYQPGSSIKRLCNTCLCENGTWNCTSLQCPDMAVCPGNLVYSYKSCLRTCDNMESPHNCSEAFDGCVCPEGTVLLGEQCIPPLECPCHHNGRLYYKNDSITKECNTCVCRDRRWHCGKSRCSGTCLATGDPHYITFDGRPFTFLGDCEYILAHETNGLFTVTVENVPCGSSGVTCTKSVIVALGNTIVHLLRGRAVTVNSVSVRLPKTYSGSGLKVDRAGLFITVTLKLGLALLWDGGYVWGWATIKKDIREAKRQVEWNIADKVKEDPKRFFQYFSSKRTVKEEVKFIRNSKGELKDTDREIEMP</sequence>
<dbReference type="AlphaFoldDB" id="A0A8X8BLB4"/>
<dbReference type="EMBL" id="JAATIS010007298">
    <property type="protein sequence ID" value="KAG2458502.1"/>
    <property type="molecule type" value="Genomic_DNA"/>
</dbReference>
<dbReference type="InterPro" id="IPR014853">
    <property type="entry name" value="VWF/SSPO/ZAN-like_Cys-rich_dom"/>
</dbReference>
<evidence type="ECO:0000259" key="6">
    <source>
        <dbReference type="PROSITE" id="PS51233"/>
    </source>
</evidence>
<evidence type="ECO:0000313" key="7">
    <source>
        <dbReference type="EMBL" id="KAG2458502.1"/>
    </source>
</evidence>
<feature type="non-terminal residue" evidence="7">
    <location>
        <position position="1"/>
    </location>
</feature>
<dbReference type="Pfam" id="PF23244">
    <property type="entry name" value="VWF"/>
    <property type="match status" value="2"/>
</dbReference>
<evidence type="ECO:0000313" key="8">
    <source>
        <dbReference type="Proteomes" id="UP000886611"/>
    </source>
</evidence>
<feature type="non-terminal residue" evidence="7">
    <location>
        <position position="959"/>
    </location>
</feature>
<dbReference type="InterPro" id="IPR050780">
    <property type="entry name" value="Mucin_vWF_Thrombospondin_sf"/>
</dbReference>
<comment type="caution">
    <text evidence="7">The sequence shown here is derived from an EMBL/GenBank/DDBJ whole genome shotgun (WGS) entry which is preliminary data.</text>
</comment>
<dbReference type="Pfam" id="PF08742">
    <property type="entry name" value="C8"/>
    <property type="match status" value="2"/>
</dbReference>
<dbReference type="Proteomes" id="UP000886611">
    <property type="component" value="Unassembled WGS sequence"/>
</dbReference>
<name>A0A8X8BLB4_POLSE</name>
<keyword evidence="5" id="KW-0325">Glycoprotein</keyword>
<evidence type="ECO:0000256" key="2">
    <source>
        <dbReference type="ARBA" id="ARBA00022525"/>
    </source>
</evidence>
<gene>
    <name evidence="7" type="primary">Sspo_1</name>
    <name evidence="7" type="ORF">GTO96_0018409</name>
</gene>
<feature type="domain" description="VWFD" evidence="6">
    <location>
        <begin position="21"/>
        <end position="190"/>
    </location>
</feature>
<keyword evidence="8" id="KW-1185">Reference proteome</keyword>
<dbReference type="GO" id="GO:0005615">
    <property type="term" value="C:extracellular space"/>
    <property type="evidence" value="ECO:0007669"/>
    <property type="project" value="TreeGrafter"/>
</dbReference>
<dbReference type="SMART" id="SM00215">
    <property type="entry name" value="VWC_out"/>
    <property type="match status" value="3"/>
</dbReference>
<dbReference type="SMART" id="SM00832">
    <property type="entry name" value="C8"/>
    <property type="match status" value="2"/>
</dbReference>
<dbReference type="Gene3D" id="2.10.25.10">
    <property type="entry name" value="Laminin"/>
    <property type="match status" value="2"/>
</dbReference>
<organism evidence="7 8">
    <name type="scientific">Polypterus senegalus</name>
    <name type="common">Senegal bichir</name>
    <dbReference type="NCBI Taxonomy" id="55291"/>
    <lineage>
        <taxon>Eukaryota</taxon>
        <taxon>Metazoa</taxon>
        <taxon>Chordata</taxon>
        <taxon>Craniata</taxon>
        <taxon>Vertebrata</taxon>
        <taxon>Euteleostomi</taxon>
        <taxon>Actinopterygii</taxon>
        <taxon>Polypteriformes</taxon>
        <taxon>Polypteridae</taxon>
        <taxon>Polypterus</taxon>
    </lineage>
</organism>
<comment type="subcellular location">
    <subcellularLocation>
        <location evidence="1">Secreted</location>
    </subcellularLocation>
</comment>
<dbReference type="InterPro" id="IPR001007">
    <property type="entry name" value="VWF_dom"/>
</dbReference>
<keyword evidence="2" id="KW-0964">Secreted</keyword>
<feature type="domain" description="VWFD" evidence="6">
    <location>
        <begin position="327"/>
        <end position="498"/>
    </location>
</feature>
<keyword evidence="4" id="KW-1015">Disulfide bond</keyword>
<keyword evidence="3" id="KW-0677">Repeat</keyword>
<dbReference type="Pfam" id="PF00094">
    <property type="entry name" value="VWD"/>
    <property type="match status" value="3"/>
</dbReference>
<evidence type="ECO:0000256" key="1">
    <source>
        <dbReference type="ARBA" id="ARBA00004613"/>
    </source>
</evidence>
<dbReference type="InterPro" id="IPR002919">
    <property type="entry name" value="TIL_dom"/>
</dbReference>
<feature type="domain" description="VWFD" evidence="6">
    <location>
        <begin position="776"/>
        <end position="959"/>
    </location>
</feature>
<dbReference type="FunFam" id="2.10.25.10:FF:000055">
    <property type="entry name" value="alpha-tectorin isoform X1"/>
    <property type="match status" value="1"/>
</dbReference>
<protein>
    <submittedName>
        <fullName evidence="7">SSPO protein</fullName>
    </submittedName>
</protein>
<dbReference type="InterPro" id="IPR001846">
    <property type="entry name" value="VWF_type-D"/>
</dbReference>
<dbReference type="PANTHER" id="PTHR11339">
    <property type="entry name" value="EXTRACELLULAR MATRIX GLYCOPROTEIN RELATED"/>
    <property type="match status" value="1"/>
</dbReference>
<proteinExistence type="predicted"/>
<reference evidence="7 8" key="1">
    <citation type="journal article" date="2021" name="Cell">
        <title>Tracing the genetic footprints of vertebrate landing in non-teleost ray-finned fishes.</title>
        <authorList>
            <person name="Bi X."/>
            <person name="Wang K."/>
            <person name="Yang L."/>
            <person name="Pan H."/>
            <person name="Jiang H."/>
            <person name="Wei Q."/>
            <person name="Fang M."/>
            <person name="Yu H."/>
            <person name="Zhu C."/>
            <person name="Cai Y."/>
            <person name="He Y."/>
            <person name="Gan X."/>
            <person name="Zeng H."/>
            <person name="Yu D."/>
            <person name="Zhu Y."/>
            <person name="Jiang H."/>
            <person name="Qiu Q."/>
            <person name="Yang H."/>
            <person name="Zhang Y.E."/>
            <person name="Wang W."/>
            <person name="Zhu M."/>
            <person name="He S."/>
            <person name="Zhang G."/>
        </authorList>
    </citation>
    <scope>NUCLEOTIDE SEQUENCE [LARGE SCALE GENOMIC DNA]</scope>
    <source>
        <strain evidence="7">Bchr_013</strain>
    </source>
</reference>
<evidence type="ECO:0000256" key="5">
    <source>
        <dbReference type="ARBA" id="ARBA00023180"/>
    </source>
</evidence>
<evidence type="ECO:0000256" key="3">
    <source>
        <dbReference type="ARBA" id="ARBA00022737"/>
    </source>
</evidence>
<dbReference type="PANTHER" id="PTHR11339:SF396">
    <property type="entry name" value="SCO-SPONDIN"/>
    <property type="match status" value="1"/>
</dbReference>
<dbReference type="PROSITE" id="PS51233">
    <property type="entry name" value="VWFD"/>
    <property type="match status" value="3"/>
</dbReference>
<dbReference type="GO" id="GO:0031012">
    <property type="term" value="C:extracellular matrix"/>
    <property type="evidence" value="ECO:0007669"/>
    <property type="project" value="TreeGrafter"/>
</dbReference>